<name>A0ABT4JU88_9GAMM</name>
<gene>
    <name evidence="1" type="ORF">O1D97_08985</name>
</gene>
<dbReference type="InterPro" id="IPR027598">
    <property type="entry name" value="Amphi-Trp_dom"/>
</dbReference>
<sequence length="87" mass="9724">MRLKNEFQHVSLQDPQSIQELLISIAQGISKGEVSFSDEEGELVLQPNGLLDVKITASEGASRHKIELKVSWNKQNKILSNTPLKIK</sequence>
<evidence type="ECO:0000313" key="2">
    <source>
        <dbReference type="Proteomes" id="UP001149719"/>
    </source>
</evidence>
<accession>A0ABT4JU88</accession>
<dbReference type="RefSeq" id="WP_269124857.1">
    <property type="nucleotide sequence ID" value="NZ_JAPUBN010000014.1"/>
</dbReference>
<dbReference type="Proteomes" id="UP001149719">
    <property type="component" value="Unassembled WGS sequence"/>
</dbReference>
<dbReference type="NCBIfam" id="TIGR04354">
    <property type="entry name" value="amphi-Trp"/>
    <property type="match status" value="1"/>
</dbReference>
<proteinExistence type="predicted"/>
<keyword evidence="2" id="KW-1185">Reference proteome</keyword>
<evidence type="ECO:0000313" key="1">
    <source>
        <dbReference type="EMBL" id="MCZ2721781.1"/>
    </source>
</evidence>
<protein>
    <submittedName>
        <fullName evidence="1">Amphi-Trp domain-containing protein</fullName>
    </submittedName>
</protein>
<comment type="caution">
    <text evidence="1">The sequence shown here is derived from an EMBL/GenBank/DDBJ whole genome shotgun (WGS) entry which is preliminary data.</text>
</comment>
<organism evidence="1 2">
    <name type="scientific">Marinomonas phaeophyticola</name>
    <dbReference type="NCBI Taxonomy" id="3004091"/>
    <lineage>
        <taxon>Bacteria</taxon>
        <taxon>Pseudomonadati</taxon>
        <taxon>Pseudomonadota</taxon>
        <taxon>Gammaproteobacteria</taxon>
        <taxon>Oceanospirillales</taxon>
        <taxon>Oceanospirillaceae</taxon>
        <taxon>Marinomonas</taxon>
    </lineage>
</organism>
<reference evidence="1" key="1">
    <citation type="submission" date="2022-12" db="EMBL/GenBank/DDBJ databases">
        <title>Marinomonas 15G1-11 sp. nov, isolated from marine algae.</title>
        <authorList>
            <person name="Butt M."/>
            <person name="Choi D.G."/>
            <person name="Kim J.M."/>
            <person name="Lee J.K."/>
            <person name="Baek J.H."/>
            <person name="Jeon C.O."/>
        </authorList>
    </citation>
    <scope>NUCLEOTIDE SEQUENCE</scope>
    <source>
        <strain evidence="1">15G1-11</strain>
    </source>
</reference>
<dbReference type="EMBL" id="JAPUBN010000014">
    <property type="protein sequence ID" value="MCZ2721781.1"/>
    <property type="molecule type" value="Genomic_DNA"/>
</dbReference>